<name>U9TQ39_RHIID</name>
<organism evidence="2">
    <name type="scientific">Rhizophagus irregularis (strain DAOM 181602 / DAOM 197198 / MUCL 43194)</name>
    <name type="common">Arbuscular mycorrhizal fungus</name>
    <name type="synonym">Glomus intraradices</name>
    <dbReference type="NCBI Taxonomy" id="747089"/>
    <lineage>
        <taxon>Eukaryota</taxon>
        <taxon>Fungi</taxon>
        <taxon>Fungi incertae sedis</taxon>
        <taxon>Mucoromycota</taxon>
        <taxon>Glomeromycotina</taxon>
        <taxon>Glomeromycetes</taxon>
        <taxon>Glomerales</taxon>
        <taxon>Glomeraceae</taxon>
        <taxon>Rhizophagus</taxon>
    </lineage>
</organism>
<evidence type="ECO:0000256" key="1">
    <source>
        <dbReference type="SAM" id="Phobius"/>
    </source>
</evidence>
<gene>
    <name evidence="2" type="ORF">GLOINDRAFT_30410</name>
</gene>
<sequence length="185" mass="20095">MSVMPSFIDRDISEVSLYVVLLNGTALGIVLNIESKPLFSGSELSFSISFFLASSKPGASEAAIVVFLSIVWSCGNFDFKVLMAFIVSSMALLVLNSSVLLSASSRKSCHHPSRQELFDGQLLPLSNSAPPCKFLSQEDAVQVYCSPAVFGVLSRLANFRDCATENGCERWGVESSFLLFLVDFN</sequence>
<feature type="transmembrane region" description="Helical" evidence="1">
    <location>
        <begin position="15"/>
        <end position="33"/>
    </location>
</feature>
<evidence type="ECO:0000313" key="2">
    <source>
        <dbReference type="EMBL" id="ESA09532.1"/>
    </source>
</evidence>
<accession>U9TQ39</accession>
<keyword evidence="1" id="KW-0472">Membrane</keyword>
<proteinExistence type="predicted"/>
<feature type="transmembrane region" description="Helical" evidence="1">
    <location>
        <begin position="82"/>
        <end position="103"/>
    </location>
</feature>
<keyword evidence="1" id="KW-0812">Transmembrane</keyword>
<protein>
    <submittedName>
        <fullName evidence="2">Uncharacterized protein</fullName>
    </submittedName>
</protein>
<keyword evidence="1" id="KW-1133">Transmembrane helix</keyword>
<reference evidence="2" key="1">
    <citation type="submission" date="2013-07" db="EMBL/GenBank/DDBJ databases">
        <title>The genome of an arbuscular mycorrhizal fungus provides insights into the evolution of the oldest plant symbiosis.</title>
        <authorList>
            <consortium name="DOE Joint Genome Institute"/>
            <person name="Tisserant E."/>
            <person name="Malbreil M."/>
            <person name="Kuo A."/>
            <person name="Kohler A."/>
            <person name="Symeonidi A."/>
            <person name="Balestrini R."/>
            <person name="Charron P."/>
            <person name="Duensing N."/>
            <person name="Frei-dit-Frey N."/>
            <person name="Gianinazzi-Pearson V."/>
            <person name="Gilbert B."/>
            <person name="Handa Y."/>
            <person name="Hijri M."/>
            <person name="Kaul R."/>
            <person name="Kawaguchi M."/>
            <person name="Krajinski F."/>
            <person name="Lammers P."/>
            <person name="Lapierre D."/>
            <person name="Masclaux F.G."/>
            <person name="Murat C."/>
            <person name="Morin E."/>
            <person name="Ndikumana S."/>
            <person name="Pagni M."/>
            <person name="Petitpierre D."/>
            <person name="Requena N."/>
            <person name="Rosikiewicz P."/>
            <person name="Riley R."/>
            <person name="Saito K."/>
            <person name="San Clemente H."/>
            <person name="Shapiro H."/>
            <person name="van Tuinen D."/>
            <person name="Becard G."/>
            <person name="Bonfante P."/>
            <person name="Paszkowski U."/>
            <person name="Shachar-Hill Y."/>
            <person name="Young J.P."/>
            <person name="Sanders I.R."/>
            <person name="Henrissat B."/>
            <person name="Rensing S.A."/>
            <person name="Grigoriev I.V."/>
            <person name="Corradi N."/>
            <person name="Roux C."/>
            <person name="Martin F."/>
        </authorList>
    </citation>
    <scope>NUCLEOTIDE SEQUENCE</scope>
    <source>
        <strain evidence="2">DAOM 197198</strain>
    </source>
</reference>
<dbReference type="AlphaFoldDB" id="U9TQ39"/>
<feature type="transmembrane region" description="Helical" evidence="1">
    <location>
        <begin position="45"/>
        <end position="70"/>
    </location>
</feature>
<dbReference type="HOGENOM" id="CLU_1462074_0_0_1"/>
<dbReference type="EMBL" id="KI287973">
    <property type="protein sequence ID" value="ESA09532.1"/>
    <property type="molecule type" value="Genomic_DNA"/>
</dbReference>